<organism evidence="2 3">
    <name type="scientific">Actinospica durhamensis</name>
    <dbReference type="NCBI Taxonomy" id="1508375"/>
    <lineage>
        <taxon>Bacteria</taxon>
        <taxon>Bacillati</taxon>
        <taxon>Actinomycetota</taxon>
        <taxon>Actinomycetes</taxon>
        <taxon>Catenulisporales</taxon>
        <taxon>Actinospicaceae</taxon>
        <taxon>Actinospica</taxon>
    </lineage>
</organism>
<keyword evidence="3" id="KW-1185">Reference proteome</keyword>
<dbReference type="PANTHER" id="PTHR40763:SF4">
    <property type="entry name" value="DUF1707 DOMAIN-CONTAINING PROTEIN"/>
    <property type="match status" value="1"/>
</dbReference>
<proteinExistence type="predicted"/>
<comment type="caution">
    <text evidence="2">The sequence shown here is derived from an EMBL/GenBank/DDBJ whole genome shotgun (WGS) entry which is preliminary data.</text>
</comment>
<dbReference type="RefSeq" id="WP_212532628.1">
    <property type="nucleotide sequence ID" value="NZ_JAGSOG010000264.1"/>
</dbReference>
<reference evidence="2" key="1">
    <citation type="submission" date="2021-04" db="EMBL/GenBank/DDBJ databases">
        <title>Genome based classification of Actinospica acidithermotolerans sp. nov., an actinobacterium isolated from an Indonesian hot spring.</title>
        <authorList>
            <person name="Kusuma A.B."/>
            <person name="Putra K.E."/>
            <person name="Nafisah S."/>
            <person name="Loh J."/>
            <person name="Nouioui I."/>
            <person name="Goodfellow M."/>
        </authorList>
    </citation>
    <scope>NUCLEOTIDE SEQUENCE</scope>
    <source>
        <strain evidence="2">CSCA 57</strain>
    </source>
</reference>
<dbReference type="PANTHER" id="PTHR40763">
    <property type="entry name" value="MEMBRANE PROTEIN-RELATED"/>
    <property type="match status" value="1"/>
</dbReference>
<sequence length="223" mass="24053">MAMDEQPAQRRAELDLRASDTDRERVAELLRTAAGHGRITLDELGERLEAVYSAKTYRELEPITADLPTEQGSAPRVSVPEDAVPLTGAPSPVRRAAIAVMSGAKRTGAWVVPKRLRAFAFWGGVVFDLRDARYESAFTEISAVAIMGGVQIIAPPQVRVEVVGIGFMGGFGENEPTAVPPANAPVVRVKGFAFWGGVAVQHEAQPQRREVGEGRDGRGELVR</sequence>
<name>A0A941ITV7_9ACTN</name>
<evidence type="ECO:0000259" key="1">
    <source>
        <dbReference type="Pfam" id="PF08044"/>
    </source>
</evidence>
<dbReference type="Proteomes" id="UP000675781">
    <property type="component" value="Unassembled WGS sequence"/>
</dbReference>
<dbReference type="AlphaFoldDB" id="A0A941ITV7"/>
<protein>
    <submittedName>
        <fullName evidence="2">DUF1707 domain-containing protein</fullName>
    </submittedName>
</protein>
<dbReference type="Pfam" id="PF08044">
    <property type="entry name" value="DUF1707"/>
    <property type="match status" value="1"/>
</dbReference>
<feature type="domain" description="DUF1707" evidence="1">
    <location>
        <begin position="16"/>
        <end position="68"/>
    </location>
</feature>
<gene>
    <name evidence="2" type="ORF">KDL01_33150</name>
</gene>
<accession>A0A941ITV7</accession>
<evidence type="ECO:0000313" key="3">
    <source>
        <dbReference type="Proteomes" id="UP000675781"/>
    </source>
</evidence>
<dbReference type="InterPro" id="IPR012551">
    <property type="entry name" value="DUF1707_SHOCT-like"/>
</dbReference>
<evidence type="ECO:0000313" key="2">
    <source>
        <dbReference type="EMBL" id="MBR7838167.1"/>
    </source>
</evidence>
<dbReference type="EMBL" id="JAGSOG010000264">
    <property type="protein sequence ID" value="MBR7838167.1"/>
    <property type="molecule type" value="Genomic_DNA"/>
</dbReference>